<dbReference type="GO" id="GO:0030596">
    <property type="term" value="F:alpha-L-rhamnosidase activity"/>
    <property type="evidence" value="ECO:0007669"/>
    <property type="project" value="UniProtKB-EC"/>
</dbReference>
<dbReference type="InterPro" id="IPR012341">
    <property type="entry name" value="6hp_glycosidase-like_sf"/>
</dbReference>
<organism evidence="4 5">
    <name type="scientific">Paenibacillus baekrokdamisoli</name>
    <dbReference type="NCBI Taxonomy" id="1712516"/>
    <lineage>
        <taxon>Bacteria</taxon>
        <taxon>Bacillati</taxon>
        <taxon>Bacillota</taxon>
        <taxon>Bacilli</taxon>
        <taxon>Bacillales</taxon>
        <taxon>Paenibacillaceae</taxon>
        <taxon>Paenibacillus</taxon>
    </lineage>
</organism>
<dbReference type="Pfam" id="PF17390">
    <property type="entry name" value="Bac_rhamnosid_C"/>
    <property type="match status" value="1"/>
</dbReference>
<name>A0A3G9J0U6_9BACL</name>
<dbReference type="SUPFAM" id="SSF48208">
    <property type="entry name" value="Six-hairpin glycosidases"/>
    <property type="match status" value="1"/>
</dbReference>
<dbReference type="OrthoDB" id="9815108at2"/>
<reference evidence="4 5" key="1">
    <citation type="submission" date="2018-11" db="EMBL/GenBank/DDBJ databases">
        <title>Complete genome sequence of Paenibacillus baekrokdamisoli strain KCTC 33723.</title>
        <authorList>
            <person name="Kang S.W."/>
            <person name="Lee K.C."/>
            <person name="Kim K.K."/>
            <person name="Kim J.S."/>
            <person name="Kim D.S."/>
            <person name="Ko S.H."/>
            <person name="Yang S.H."/>
            <person name="Lee J.S."/>
        </authorList>
    </citation>
    <scope>NUCLEOTIDE SEQUENCE [LARGE SCALE GENOMIC DNA]</scope>
    <source>
        <strain evidence="4 5">KCTC 33723</strain>
    </source>
</reference>
<comment type="catalytic activity">
    <reaction evidence="1">
        <text>Hydrolysis of terminal non-reducing alpha-L-rhamnose residues in alpha-L-rhamnosides.</text>
        <dbReference type="EC" id="3.2.1.40"/>
    </reaction>
</comment>
<sequence>MQIHTLKVNGLTKPLGIDDYSLRFSWQLSSEARAAHLPACLIRVATSLQQLHEGISDVWESELVEGGTLFVDYTGRALDGHTRYWWQVAALGTDGHYAASEPAYWDTGLFPEDWQAEWVWSSPQVLVNDFAYLRKSFPIKLSVTYAKLFISAHNVAQVYLNGERIGGYGSPAPTHPWKQKYYLAYDITTALQPGMNCLAAVAHYLGGNGQNYVDGLPGFRAQLEVLYSDGSRDTFSTDSTWDSLIDIPHRVGTPYQQNRCISAIEDFDARKYDPDWMHVEFDRTKLAKASVAQIAKEEWPMKWQEIPEGAIEELIIPLEVGGDSYAQVFDAGKIVSGWPRLTFKGIPGVTIRMRYSEDLDADGHVKHNVCNETSEHYYDQYTMRGAETETWQPDLSYKAFRYIEITGYPEKIVPGTNLVIASAHTDIACEGTFSCSSELLNKLYAASIQTQKNNTLGQLVDCPHREQAQYLADSDLQAELLLFNFDARHMLEKLLSDFTSAQLEDGTFPFVFPSNYENPEFNLQIPEWDLHYCTVLRKLYFIYGDQRLLTRHYESAKRMVDYYISIIDLEVGLVPIDKGWHISDWPYPSVDHSSNFLTVQNIKLLQAIRIIADIASLIGLSQESLDYTQIADNLQTSIVQRLYDPELKLFRDCLGSEQTHQGVNAIALFVDLVPQGDREEAIAYVAAKQWECNTVLSLPLLRMLFENGQQEAAYRLINREEYPGWGHIINQGAKTLWEGWDDIESHCHAWNGYPARLLQEYVVGIQPLTPGFADVRIKPYMPEDLAFAEASVPTVRGHVRVRWERTIDTLGFHFTICIPVSMNAQFIVDMPGSVESVQIMETNKVIWEDNKFQLGVSGVQSCERTNAGFEIGLASGSYDFTLIHG</sequence>
<dbReference type="InterPro" id="IPR008979">
    <property type="entry name" value="Galactose-bd-like_sf"/>
</dbReference>
<accession>A0A3G9J0U6</accession>
<dbReference type="Pfam" id="PF25788">
    <property type="entry name" value="Ig_Rha78A_N"/>
    <property type="match status" value="1"/>
</dbReference>
<dbReference type="GO" id="GO:0005975">
    <property type="term" value="P:carbohydrate metabolic process"/>
    <property type="evidence" value="ECO:0007669"/>
    <property type="project" value="InterPro"/>
</dbReference>
<dbReference type="EC" id="3.2.1.40" evidence="2"/>
<dbReference type="InterPro" id="IPR013783">
    <property type="entry name" value="Ig-like_fold"/>
</dbReference>
<dbReference type="InterPro" id="IPR016007">
    <property type="entry name" value="Alpha_rhamnosid"/>
</dbReference>
<evidence type="ECO:0000313" key="4">
    <source>
        <dbReference type="EMBL" id="BBH24376.1"/>
    </source>
</evidence>
<dbReference type="Gene3D" id="2.60.420.10">
    <property type="entry name" value="Maltose phosphorylase, domain 3"/>
    <property type="match status" value="1"/>
</dbReference>
<dbReference type="SUPFAM" id="SSF49785">
    <property type="entry name" value="Galactose-binding domain-like"/>
    <property type="match status" value="1"/>
</dbReference>
<evidence type="ECO:0000256" key="2">
    <source>
        <dbReference type="ARBA" id="ARBA00012652"/>
    </source>
</evidence>
<dbReference type="EMBL" id="AP019308">
    <property type="protein sequence ID" value="BBH24376.1"/>
    <property type="molecule type" value="Genomic_DNA"/>
</dbReference>
<dbReference type="InterPro" id="IPR008902">
    <property type="entry name" value="Rhamnosid_concanavalin"/>
</dbReference>
<keyword evidence="5" id="KW-1185">Reference proteome</keyword>
<dbReference type="Gene3D" id="2.60.40.10">
    <property type="entry name" value="Immunoglobulins"/>
    <property type="match status" value="1"/>
</dbReference>
<dbReference type="Gene3D" id="1.50.10.10">
    <property type="match status" value="1"/>
</dbReference>
<dbReference type="InterPro" id="IPR013737">
    <property type="entry name" value="Bac_rhamnosid_N"/>
</dbReference>
<dbReference type="InterPro" id="IPR035398">
    <property type="entry name" value="Bac_rhamnosid_C"/>
</dbReference>
<gene>
    <name evidence="4" type="ORF">Back11_57210</name>
</gene>
<proteinExistence type="predicted"/>
<evidence type="ECO:0000313" key="5">
    <source>
        <dbReference type="Proteomes" id="UP000275368"/>
    </source>
</evidence>
<evidence type="ECO:0000256" key="3">
    <source>
        <dbReference type="ARBA" id="ARBA00022801"/>
    </source>
</evidence>
<protein>
    <recommendedName>
        <fullName evidence="2">alpha-L-rhamnosidase</fullName>
        <ecNumber evidence="2">3.2.1.40</ecNumber>
    </recommendedName>
</protein>
<dbReference type="PANTHER" id="PTHR33307:SF6">
    <property type="entry name" value="ALPHA-RHAMNOSIDASE (EUROFUNG)-RELATED"/>
    <property type="match status" value="1"/>
</dbReference>
<dbReference type="Gene3D" id="2.60.120.260">
    <property type="entry name" value="Galactose-binding domain-like"/>
    <property type="match status" value="2"/>
</dbReference>
<dbReference type="InterPro" id="IPR035396">
    <property type="entry name" value="Bac_rhamnosid6H"/>
</dbReference>
<dbReference type="Pfam" id="PF17389">
    <property type="entry name" value="Bac_rhamnosid6H"/>
    <property type="match status" value="1"/>
</dbReference>
<dbReference type="AlphaFoldDB" id="A0A3G9J0U6"/>
<evidence type="ECO:0000256" key="1">
    <source>
        <dbReference type="ARBA" id="ARBA00001445"/>
    </source>
</evidence>
<dbReference type="KEGG" id="pbk:Back11_57210"/>
<dbReference type="Pfam" id="PF08531">
    <property type="entry name" value="Bac_rhamnosid_N"/>
    <property type="match status" value="1"/>
</dbReference>
<dbReference type="PANTHER" id="PTHR33307">
    <property type="entry name" value="ALPHA-RHAMNOSIDASE (EUROFUNG)"/>
    <property type="match status" value="1"/>
</dbReference>
<dbReference type="InterPro" id="IPR008928">
    <property type="entry name" value="6-hairpin_glycosidase_sf"/>
</dbReference>
<keyword evidence="3" id="KW-0378">Hydrolase</keyword>
<dbReference type="Pfam" id="PF05592">
    <property type="entry name" value="Bac_rhamnosid"/>
    <property type="match status" value="1"/>
</dbReference>
<dbReference type="Proteomes" id="UP000275368">
    <property type="component" value="Chromosome"/>
</dbReference>